<dbReference type="AlphaFoldDB" id="A0A3N4N747"/>
<evidence type="ECO:0000313" key="2">
    <source>
        <dbReference type="Proteomes" id="UP000270856"/>
    </source>
</evidence>
<evidence type="ECO:0000313" key="1">
    <source>
        <dbReference type="EMBL" id="RPD91185.1"/>
    </source>
</evidence>
<name>A0A3N4N747_9FLAO</name>
<gene>
    <name evidence="1" type="ORF">EGM88_15085</name>
</gene>
<dbReference type="Proteomes" id="UP000270856">
    <property type="component" value="Unassembled WGS sequence"/>
</dbReference>
<proteinExistence type="predicted"/>
<reference evidence="1 2" key="1">
    <citation type="submission" date="2018-11" db="EMBL/GenBank/DDBJ databases">
        <title>Aureibaculum marinum gen. nov., sp. nov., a member of the family Flavobacteriaceae isolated from the Bohai Sea.</title>
        <authorList>
            <person name="Ji X."/>
        </authorList>
    </citation>
    <scope>NUCLEOTIDE SEQUENCE [LARGE SCALE GENOMIC DNA]</scope>
    <source>
        <strain evidence="1 2">BH-SD17</strain>
    </source>
</reference>
<dbReference type="EMBL" id="RPFJ01000080">
    <property type="protein sequence ID" value="RPD91185.1"/>
    <property type="molecule type" value="Genomic_DNA"/>
</dbReference>
<protein>
    <submittedName>
        <fullName evidence="1">Uncharacterized protein</fullName>
    </submittedName>
</protein>
<sequence length="308" mass="33718">MCNQNLEEVVLIAGGSTDAGISVTNIYFNGPSGGGDFNNAEETISWIAGGESGGGFEDQDEEDQIITDDMVDDYPCQSEIIQGAFIESAPLSKLILDIFELNDNGYNLVFWEDPNIGSGDAGGTYPISVDSGWELGKLDIQIGLSNALLNNGTDLAIVATAIHESIHAILIYGMETGKLTVENTNGDADFNFLVRSYLQMKIEIEHFGGEEMNAGDTDFWMHQYMTDLVGDIATSISEYGKSNGYNISYSYYEKLAWLGLKDSLEFILANDSDGYTEEDEETVESINKVIIDEFQNKNDAKGKKCNNN</sequence>
<comment type="caution">
    <text evidence="1">The sequence shown here is derived from an EMBL/GenBank/DDBJ whole genome shotgun (WGS) entry which is preliminary data.</text>
</comment>
<organism evidence="1 2">
    <name type="scientific">Aureibaculum marinum</name>
    <dbReference type="NCBI Taxonomy" id="2487930"/>
    <lineage>
        <taxon>Bacteria</taxon>
        <taxon>Pseudomonadati</taxon>
        <taxon>Bacteroidota</taxon>
        <taxon>Flavobacteriia</taxon>
        <taxon>Flavobacteriales</taxon>
        <taxon>Flavobacteriaceae</taxon>
        <taxon>Aureibaculum</taxon>
    </lineage>
</organism>
<keyword evidence="2" id="KW-1185">Reference proteome</keyword>
<accession>A0A3N4N747</accession>
<dbReference type="RefSeq" id="WP_162497595.1">
    <property type="nucleotide sequence ID" value="NZ_RPFJ01000080.1"/>
</dbReference>